<organism evidence="2">
    <name type="scientific">viral metagenome</name>
    <dbReference type="NCBI Taxonomy" id="1070528"/>
    <lineage>
        <taxon>unclassified sequences</taxon>
        <taxon>metagenomes</taxon>
        <taxon>organismal metagenomes</taxon>
    </lineage>
</organism>
<feature type="transmembrane region" description="Helical" evidence="1">
    <location>
        <begin position="33"/>
        <end position="52"/>
    </location>
</feature>
<accession>A0A6C0BZ57</accession>
<keyword evidence="1" id="KW-0812">Transmembrane</keyword>
<feature type="transmembrane region" description="Helical" evidence="1">
    <location>
        <begin position="255"/>
        <end position="274"/>
    </location>
</feature>
<evidence type="ECO:0000256" key="1">
    <source>
        <dbReference type="SAM" id="Phobius"/>
    </source>
</evidence>
<dbReference type="AlphaFoldDB" id="A0A6C0BZ57"/>
<keyword evidence="1" id="KW-0472">Membrane</keyword>
<name>A0A6C0BZ57_9ZZZZ</name>
<dbReference type="EMBL" id="MN739274">
    <property type="protein sequence ID" value="QHS96668.1"/>
    <property type="molecule type" value="Genomic_DNA"/>
</dbReference>
<sequence length="275" mass="31445">MEDTEINIDNEQPILLFGIPLRFKSTQLIFREFTRFATIMAGIVTLIGAVFLKVWPVEQWYETRFLVLLCSLLTLIQHGCIGANLLSNGWGNDKGKFWCDVKIMIVRGFNTIRTTLRLVITPLLFVIYAMELQVTEPLTILFCTMLAIISELQTGLSENQNQYDISTETKFVDTNNQLLLEPLHQFQKEHVLQRVTFTPLVTGAVIQFVLITSLGVFGQTKTPTAPIIIIIYLTLLLLMAGLYLRRKWTFVEYGIYRSIVDIIILLVLTVAIHFL</sequence>
<keyword evidence="1" id="KW-1133">Transmembrane helix</keyword>
<protein>
    <submittedName>
        <fullName evidence="2">Uncharacterized protein</fullName>
    </submittedName>
</protein>
<reference evidence="2" key="1">
    <citation type="journal article" date="2020" name="Nature">
        <title>Giant virus diversity and host interactions through global metagenomics.</title>
        <authorList>
            <person name="Schulz F."/>
            <person name="Roux S."/>
            <person name="Paez-Espino D."/>
            <person name="Jungbluth S."/>
            <person name="Walsh D.A."/>
            <person name="Denef V.J."/>
            <person name="McMahon K.D."/>
            <person name="Konstantinidis K.T."/>
            <person name="Eloe-Fadrosh E.A."/>
            <person name="Kyrpides N.C."/>
            <person name="Woyke T."/>
        </authorList>
    </citation>
    <scope>NUCLEOTIDE SEQUENCE</scope>
    <source>
        <strain evidence="2">GVMAG-M-3300020166-18</strain>
    </source>
</reference>
<feature type="transmembrane region" description="Helical" evidence="1">
    <location>
        <begin position="64"/>
        <end position="86"/>
    </location>
</feature>
<proteinExistence type="predicted"/>
<evidence type="ECO:0000313" key="2">
    <source>
        <dbReference type="EMBL" id="QHS96668.1"/>
    </source>
</evidence>
<feature type="transmembrane region" description="Helical" evidence="1">
    <location>
        <begin position="224"/>
        <end position="243"/>
    </location>
</feature>
<feature type="transmembrane region" description="Helical" evidence="1">
    <location>
        <begin position="197"/>
        <end position="218"/>
    </location>
</feature>